<dbReference type="EMBL" id="CP061839">
    <property type="protein sequence ID" value="QOW61288.1"/>
    <property type="molecule type" value="Genomic_DNA"/>
</dbReference>
<sequence length="270" mass="31850">MKTINENLTTQEKFFSQFLNEEKEILVLIETKTGGAAKYDDMWVPSNRPLAFIDLADNSLYSESICLEWLVEDRDWKYYFKPQTAFRVKVRPQKPGASSRHKHLFMLVEVLEEGVKDERFDAILKEYNTEVIYEDEDFYFVLDKEYDQFEGAIKYKDEDIDLTVETEDLEELKNILRAYKTATKNFDEWLNRIKKFAAEQLTELANNWQEEDSPEITKKDFIDRVELSSIVLEPENNFMIYLHDDDMFFGHIICVYGSLDGKLDSANIEG</sequence>
<accession>A0A7S6WQ61</accession>
<evidence type="ECO:0000259" key="2">
    <source>
        <dbReference type="Pfam" id="PF22886"/>
    </source>
</evidence>
<protein>
    <submittedName>
        <fullName evidence="3">DUF2262 domain-containing protein</fullName>
    </submittedName>
</protein>
<dbReference type="AlphaFoldDB" id="A0A7S6WQ61"/>
<reference evidence="3 4" key="1">
    <citation type="submission" date="2020-09" db="EMBL/GenBank/DDBJ databases">
        <title>Characterization of Treponema spp. from bovine digital dermatitis in Korea.</title>
        <authorList>
            <person name="Espiritu H.M."/>
            <person name="Cho Y.I."/>
            <person name="Mamuad L."/>
        </authorList>
    </citation>
    <scope>NUCLEOTIDE SEQUENCE [LARGE SCALE GENOMIC DNA]</scope>
    <source>
        <strain evidence="3 4">KS1</strain>
    </source>
</reference>
<dbReference type="Pfam" id="PF22886">
    <property type="entry name" value="DUF7021"/>
    <property type="match status" value="1"/>
</dbReference>
<dbReference type="Proteomes" id="UP000593915">
    <property type="component" value="Chromosome"/>
</dbReference>
<gene>
    <name evidence="3" type="ORF">IFE08_02510</name>
</gene>
<evidence type="ECO:0000259" key="1">
    <source>
        <dbReference type="Pfam" id="PF10020"/>
    </source>
</evidence>
<proteinExistence type="predicted"/>
<evidence type="ECO:0000313" key="3">
    <source>
        <dbReference type="EMBL" id="QOW61288.1"/>
    </source>
</evidence>
<dbReference type="RefSeq" id="WP_194076753.1">
    <property type="nucleotide sequence ID" value="NZ_CP061839.1"/>
</dbReference>
<feature type="domain" description="DUF7021" evidence="2">
    <location>
        <begin position="10"/>
        <end position="127"/>
    </location>
</feature>
<organism evidence="3 4">
    <name type="scientific">Treponema pedis</name>
    <dbReference type="NCBI Taxonomy" id="409322"/>
    <lineage>
        <taxon>Bacteria</taxon>
        <taxon>Pseudomonadati</taxon>
        <taxon>Spirochaetota</taxon>
        <taxon>Spirochaetia</taxon>
        <taxon>Spirochaetales</taxon>
        <taxon>Treponemataceae</taxon>
        <taxon>Treponema</taxon>
    </lineage>
</organism>
<dbReference type="InterPro" id="IPR054286">
    <property type="entry name" value="DUF7021"/>
</dbReference>
<dbReference type="Pfam" id="PF10020">
    <property type="entry name" value="DUF2262"/>
    <property type="match status" value="1"/>
</dbReference>
<name>A0A7S6WQ61_9SPIR</name>
<evidence type="ECO:0000313" key="4">
    <source>
        <dbReference type="Proteomes" id="UP000593915"/>
    </source>
</evidence>
<dbReference type="InterPro" id="IPR019260">
    <property type="entry name" value="DUF2262"/>
</dbReference>
<feature type="domain" description="DUF2262" evidence="1">
    <location>
        <begin position="140"/>
        <end position="268"/>
    </location>
</feature>